<evidence type="ECO:0000313" key="2">
    <source>
        <dbReference type="Proteomes" id="UP000664203"/>
    </source>
</evidence>
<proteinExistence type="predicted"/>
<dbReference type="InterPro" id="IPR035994">
    <property type="entry name" value="Nucleoside_phosphorylase_sf"/>
</dbReference>
<evidence type="ECO:0008006" key="3">
    <source>
        <dbReference type="Google" id="ProtNLM"/>
    </source>
</evidence>
<dbReference type="GO" id="GO:0003824">
    <property type="term" value="F:catalytic activity"/>
    <property type="evidence" value="ECO:0007669"/>
    <property type="project" value="InterPro"/>
</dbReference>
<dbReference type="AlphaFoldDB" id="A0A8H3G110"/>
<dbReference type="Gene3D" id="3.40.50.1580">
    <property type="entry name" value="Nucleoside phosphorylase domain"/>
    <property type="match status" value="1"/>
</dbReference>
<reference evidence="1" key="1">
    <citation type="submission" date="2021-03" db="EMBL/GenBank/DDBJ databases">
        <authorList>
            <person name="Tagirdzhanova G."/>
        </authorList>
    </citation>
    <scope>NUCLEOTIDE SEQUENCE</scope>
</reference>
<dbReference type="GO" id="GO:0009116">
    <property type="term" value="P:nucleoside metabolic process"/>
    <property type="evidence" value="ECO:0007669"/>
    <property type="project" value="InterPro"/>
</dbReference>
<evidence type="ECO:0000313" key="1">
    <source>
        <dbReference type="EMBL" id="CAF9934276.1"/>
    </source>
</evidence>
<comment type="caution">
    <text evidence="1">The sequence shown here is derived from an EMBL/GenBank/DDBJ whole genome shotgun (WGS) entry which is preliminary data.</text>
</comment>
<name>A0A8H3G110_9LECA</name>
<dbReference type="InterPro" id="IPR053137">
    <property type="entry name" value="NLR-like"/>
</dbReference>
<organism evidence="1 2">
    <name type="scientific">Alectoria fallacina</name>
    <dbReference type="NCBI Taxonomy" id="1903189"/>
    <lineage>
        <taxon>Eukaryota</taxon>
        <taxon>Fungi</taxon>
        <taxon>Dikarya</taxon>
        <taxon>Ascomycota</taxon>
        <taxon>Pezizomycotina</taxon>
        <taxon>Lecanoromycetes</taxon>
        <taxon>OSLEUM clade</taxon>
        <taxon>Lecanoromycetidae</taxon>
        <taxon>Lecanorales</taxon>
        <taxon>Lecanorineae</taxon>
        <taxon>Parmeliaceae</taxon>
        <taxon>Alectoria</taxon>
    </lineage>
</organism>
<dbReference type="PANTHER" id="PTHR46082">
    <property type="entry name" value="ATP/GTP-BINDING PROTEIN-RELATED"/>
    <property type="match status" value="1"/>
</dbReference>
<keyword evidence="2" id="KW-1185">Reference proteome</keyword>
<dbReference type="Proteomes" id="UP000664203">
    <property type="component" value="Unassembled WGS sequence"/>
</dbReference>
<dbReference type="OrthoDB" id="1577640at2759"/>
<dbReference type="SUPFAM" id="SSF53167">
    <property type="entry name" value="Purine and uridine phosphorylases"/>
    <property type="match status" value="1"/>
</dbReference>
<accession>A0A8H3G110</accession>
<gene>
    <name evidence="1" type="ORF">ALECFALPRED_005902</name>
</gene>
<protein>
    <recommendedName>
        <fullName evidence="3">Nucleoside phosphorylase domain-containing protein</fullName>
    </recommendedName>
</protein>
<sequence length="275" mass="31256">MAELLQLKPQDYTITWLCALPKSELVAATMMLDERHEELRLNPQDKNIYTYGSINGHNVVLACLPPGQPNKLSGLKLVQPLRQSFPNLRIHLFVGIGGGVPRDPPPEDPRLDIHLGDVAVGWAEKIGDPGVMQWDYVRYHGQDKVKSLGSLNKPDWQLMAALGSMLRDREMGEKPFYTHLTGLNERTSKFAHPGQDNDRLFRWTYTHVDNDIHSIPCHKCNPSQLAKRSPRTTLEPVFHQGTIASGDSVMQNAERRDVISRRFHNAICSIWRRLE</sequence>
<dbReference type="EMBL" id="CAJPDR010000374">
    <property type="protein sequence ID" value="CAF9934276.1"/>
    <property type="molecule type" value="Genomic_DNA"/>
</dbReference>
<dbReference type="PANTHER" id="PTHR46082:SF11">
    <property type="entry name" value="AAA+ ATPASE DOMAIN-CONTAINING PROTEIN-RELATED"/>
    <property type="match status" value="1"/>
</dbReference>